<proteinExistence type="predicted"/>
<dbReference type="AlphaFoldDB" id="A0A8T1XGE5"/>
<gene>
    <name evidence="1" type="ORF">ISN45_Aa08g011760</name>
</gene>
<sequence length="132" mass="15016">MDSPSPMPYIVVPSVVPQEVYLVDDKLCRDTSWLYLRIVLMLFFGSLPRPPDVPFNAVCILLNSIYRYVGCGNLCDVVVIVVWRTLEASFVRREEELILASLSQNLAYGIGESLLVCTRNHVFILTRGFKLF</sequence>
<accession>A0A8T1XGE5</accession>
<dbReference type="EMBL" id="JAEFBK010000013">
    <property type="protein sequence ID" value="KAG7533548.1"/>
    <property type="molecule type" value="Genomic_DNA"/>
</dbReference>
<dbReference type="Proteomes" id="UP000694240">
    <property type="component" value="Chromosome 13"/>
</dbReference>
<keyword evidence="2" id="KW-1185">Reference proteome</keyword>
<comment type="caution">
    <text evidence="1">The sequence shown here is derived from an EMBL/GenBank/DDBJ whole genome shotgun (WGS) entry which is preliminary data.</text>
</comment>
<evidence type="ECO:0000313" key="1">
    <source>
        <dbReference type="EMBL" id="KAG7533548.1"/>
    </source>
</evidence>
<protein>
    <submittedName>
        <fullName evidence="1">Uncharacterized protein</fullName>
    </submittedName>
</protein>
<reference evidence="1 2" key="1">
    <citation type="submission" date="2020-12" db="EMBL/GenBank/DDBJ databases">
        <title>Concerted genomic and epigenomic changes stabilize Arabidopsis allopolyploids.</title>
        <authorList>
            <person name="Chen Z."/>
        </authorList>
    </citation>
    <scope>NUCLEOTIDE SEQUENCE [LARGE SCALE GENOMIC DNA]</scope>
    <source>
        <strain evidence="1">Allo738</strain>
        <tissue evidence="1">Leaf</tissue>
    </source>
</reference>
<organism evidence="1 2">
    <name type="scientific">Arabidopsis thaliana x Arabidopsis arenosa</name>
    <dbReference type="NCBI Taxonomy" id="1240361"/>
    <lineage>
        <taxon>Eukaryota</taxon>
        <taxon>Viridiplantae</taxon>
        <taxon>Streptophyta</taxon>
        <taxon>Embryophyta</taxon>
        <taxon>Tracheophyta</taxon>
        <taxon>Spermatophyta</taxon>
        <taxon>Magnoliopsida</taxon>
        <taxon>eudicotyledons</taxon>
        <taxon>Gunneridae</taxon>
        <taxon>Pentapetalae</taxon>
        <taxon>rosids</taxon>
        <taxon>malvids</taxon>
        <taxon>Brassicales</taxon>
        <taxon>Brassicaceae</taxon>
        <taxon>Camelineae</taxon>
        <taxon>Arabidopsis</taxon>
    </lineage>
</organism>
<evidence type="ECO:0000313" key="2">
    <source>
        <dbReference type="Proteomes" id="UP000694240"/>
    </source>
</evidence>
<name>A0A8T1XGE5_9BRAS</name>